<keyword evidence="11 14" id="KW-0472">Membrane</keyword>
<dbReference type="SUPFAM" id="SSF81333">
    <property type="entry name" value="F1F0 ATP synthase subunit C"/>
    <property type="match status" value="1"/>
</dbReference>
<evidence type="ECO:0000256" key="14">
    <source>
        <dbReference type="SAM" id="Phobius"/>
    </source>
</evidence>
<comment type="similarity">
    <text evidence="2">Belongs to the ATPase C chain family.</text>
</comment>
<dbReference type="GO" id="GO:0015078">
    <property type="term" value="F:proton transmembrane transporter activity"/>
    <property type="evidence" value="ECO:0007669"/>
    <property type="project" value="InterPro"/>
</dbReference>
<gene>
    <name evidence="16" type="primary">atpE_26</name>
    <name evidence="16" type="ORF">SDC9_73538</name>
</gene>
<dbReference type="HAMAP" id="MF_01396">
    <property type="entry name" value="ATP_synth_c_bact"/>
    <property type="match status" value="1"/>
</dbReference>
<dbReference type="InterPro" id="IPR035921">
    <property type="entry name" value="F/V-ATP_Csub_sf"/>
</dbReference>
<keyword evidence="9" id="KW-0406">Ion transport</keyword>
<evidence type="ECO:0000256" key="11">
    <source>
        <dbReference type="ARBA" id="ARBA00023136"/>
    </source>
</evidence>
<dbReference type="PRINTS" id="PR00124">
    <property type="entry name" value="ATPASEC"/>
</dbReference>
<organism evidence="16">
    <name type="scientific">bioreactor metagenome</name>
    <dbReference type="NCBI Taxonomy" id="1076179"/>
    <lineage>
        <taxon>unclassified sequences</taxon>
        <taxon>metagenomes</taxon>
        <taxon>ecological metagenomes</taxon>
    </lineage>
</organism>
<evidence type="ECO:0000256" key="1">
    <source>
        <dbReference type="ARBA" id="ARBA00004651"/>
    </source>
</evidence>
<dbReference type="GO" id="GO:0015986">
    <property type="term" value="P:proton motive force-driven ATP synthesis"/>
    <property type="evidence" value="ECO:0007669"/>
    <property type="project" value="InterPro"/>
</dbReference>
<dbReference type="PROSITE" id="PS00605">
    <property type="entry name" value="ATPASE_C"/>
    <property type="match status" value="1"/>
</dbReference>
<evidence type="ECO:0000256" key="12">
    <source>
        <dbReference type="ARBA" id="ARBA00023310"/>
    </source>
</evidence>
<evidence type="ECO:0000256" key="10">
    <source>
        <dbReference type="ARBA" id="ARBA00023121"/>
    </source>
</evidence>
<proteinExistence type="inferred from homology"/>
<comment type="caution">
    <text evidence="16">The sequence shown here is derived from an EMBL/GenBank/DDBJ whole genome shotgun (WGS) entry which is preliminary data.</text>
</comment>
<keyword evidence="12" id="KW-0066">ATP synthesis</keyword>
<evidence type="ECO:0000256" key="7">
    <source>
        <dbReference type="ARBA" id="ARBA00022781"/>
    </source>
</evidence>
<dbReference type="InterPro" id="IPR020537">
    <property type="entry name" value="ATP_synth_F0_csu_DDCD_BS"/>
</dbReference>
<dbReference type="GO" id="GO:0033177">
    <property type="term" value="C:proton-transporting two-sector ATPase complex, proton-transporting domain"/>
    <property type="evidence" value="ECO:0007669"/>
    <property type="project" value="InterPro"/>
</dbReference>
<evidence type="ECO:0000259" key="15">
    <source>
        <dbReference type="Pfam" id="PF00137"/>
    </source>
</evidence>
<dbReference type="AlphaFoldDB" id="A0A644YKJ9"/>
<evidence type="ECO:0000256" key="2">
    <source>
        <dbReference type="ARBA" id="ARBA00006704"/>
    </source>
</evidence>
<keyword evidence="10" id="KW-0446">Lipid-binding</keyword>
<dbReference type="GO" id="GO:0005886">
    <property type="term" value="C:plasma membrane"/>
    <property type="evidence" value="ECO:0007669"/>
    <property type="project" value="UniProtKB-SubCell"/>
</dbReference>
<accession>A0A644YKJ9</accession>
<dbReference type="PANTHER" id="PTHR10031">
    <property type="entry name" value="ATP SYNTHASE LIPID-BINDING PROTEIN, MITOCHONDRIAL"/>
    <property type="match status" value="1"/>
</dbReference>
<dbReference type="InterPro" id="IPR005953">
    <property type="entry name" value="ATP_synth_csu_bac/chlpt"/>
</dbReference>
<dbReference type="FunFam" id="1.20.20.10:FF:000002">
    <property type="entry name" value="ATP synthase subunit c"/>
    <property type="match status" value="1"/>
</dbReference>
<dbReference type="PANTHER" id="PTHR10031:SF0">
    <property type="entry name" value="ATPASE PROTEIN 9"/>
    <property type="match status" value="1"/>
</dbReference>
<feature type="transmembrane region" description="Helical" evidence="14">
    <location>
        <begin position="46"/>
        <end position="75"/>
    </location>
</feature>
<keyword evidence="8 14" id="KW-1133">Transmembrane helix</keyword>
<dbReference type="Pfam" id="PF00137">
    <property type="entry name" value="ATP-synt_C"/>
    <property type="match status" value="1"/>
</dbReference>
<dbReference type="EMBL" id="VSSQ01004890">
    <property type="protein sequence ID" value="MPM27033.1"/>
    <property type="molecule type" value="Genomic_DNA"/>
</dbReference>
<evidence type="ECO:0000256" key="6">
    <source>
        <dbReference type="ARBA" id="ARBA00022692"/>
    </source>
</evidence>
<dbReference type="CDD" id="cd18121">
    <property type="entry name" value="ATP-synt_Fo_c"/>
    <property type="match status" value="1"/>
</dbReference>
<protein>
    <submittedName>
        <fullName evidence="16">ATP synthase subunit c</fullName>
    </submittedName>
</protein>
<keyword evidence="4" id="KW-1003">Cell membrane</keyword>
<dbReference type="GO" id="GO:0008289">
    <property type="term" value="F:lipid binding"/>
    <property type="evidence" value="ECO:0007669"/>
    <property type="project" value="UniProtKB-KW"/>
</dbReference>
<feature type="domain" description="V-ATPase proteolipid subunit C-like" evidence="15">
    <location>
        <begin position="9"/>
        <end position="71"/>
    </location>
</feature>
<reference evidence="16" key="1">
    <citation type="submission" date="2019-08" db="EMBL/GenBank/DDBJ databases">
        <authorList>
            <person name="Kucharzyk K."/>
            <person name="Murdoch R.W."/>
            <person name="Higgins S."/>
            <person name="Loffler F."/>
        </authorList>
    </citation>
    <scope>NUCLEOTIDE SEQUENCE</scope>
</reference>
<keyword evidence="5" id="KW-0138">CF(0)</keyword>
<evidence type="ECO:0000313" key="16">
    <source>
        <dbReference type="EMBL" id="MPM27033.1"/>
    </source>
</evidence>
<evidence type="ECO:0000256" key="5">
    <source>
        <dbReference type="ARBA" id="ARBA00022547"/>
    </source>
</evidence>
<name>A0A644YKJ9_9ZZZZ</name>
<comment type="function">
    <text evidence="13">F(1)F(0) ATP synthase produces ATP from ADP in the presence of a proton or sodium gradient. F-type ATPases consist of two structural domains, F(1) containing the extramembraneous catalytic core and F(0) containing the membrane proton channel, linked together by a central stalk and a peripheral stalk. During catalysis, ATP synthesis in the catalytic domain of F(1) is coupled via a rotary mechanism of the central stalk subunits to proton translocation.</text>
</comment>
<keyword evidence="7" id="KW-0375">Hydrogen ion transport</keyword>
<dbReference type="Gene3D" id="1.20.20.10">
    <property type="entry name" value="F1F0 ATP synthase subunit C"/>
    <property type="match status" value="1"/>
</dbReference>
<evidence type="ECO:0000256" key="13">
    <source>
        <dbReference type="ARBA" id="ARBA00025198"/>
    </source>
</evidence>
<evidence type="ECO:0000256" key="8">
    <source>
        <dbReference type="ARBA" id="ARBA00022989"/>
    </source>
</evidence>
<dbReference type="InterPro" id="IPR038662">
    <property type="entry name" value="ATP_synth_F0_csu_sf"/>
</dbReference>
<evidence type="ECO:0000256" key="3">
    <source>
        <dbReference type="ARBA" id="ARBA00022448"/>
    </source>
</evidence>
<comment type="subcellular location">
    <subcellularLocation>
        <location evidence="1">Cell membrane</location>
        <topology evidence="1">Multi-pass membrane protein</topology>
    </subcellularLocation>
</comment>
<dbReference type="InterPro" id="IPR002379">
    <property type="entry name" value="ATPase_proteolipid_c-like_dom"/>
</dbReference>
<evidence type="ECO:0000256" key="9">
    <source>
        <dbReference type="ARBA" id="ARBA00023065"/>
    </source>
</evidence>
<dbReference type="InterPro" id="IPR000454">
    <property type="entry name" value="ATP_synth_F0_csu"/>
</dbReference>
<keyword evidence="3" id="KW-0813">Transport</keyword>
<sequence length="76" mass="7560">MDTTSMRALAAAIAVLVGIGAAIGIGNATAKAVEGISRQPEASGKITTALMLGAAFAEATAIYGLLVSILLIFVLK</sequence>
<evidence type="ECO:0000256" key="4">
    <source>
        <dbReference type="ARBA" id="ARBA00022475"/>
    </source>
</evidence>
<dbReference type="GO" id="GO:0045259">
    <property type="term" value="C:proton-transporting ATP synthase complex"/>
    <property type="evidence" value="ECO:0007669"/>
    <property type="project" value="UniProtKB-KW"/>
</dbReference>
<dbReference type="NCBIfam" id="TIGR01260">
    <property type="entry name" value="ATP_synt_c"/>
    <property type="match status" value="1"/>
</dbReference>
<keyword evidence="6 14" id="KW-0812">Transmembrane</keyword>